<feature type="region of interest" description="Disordered" evidence="1">
    <location>
        <begin position="505"/>
        <end position="526"/>
    </location>
</feature>
<reference evidence="2 3" key="1">
    <citation type="submission" date="2014-04" db="EMBL/GenBank/DDBJ databases">
        <title>Evolutionary Origins and Diversification of the Mycorrhizal Mutualists.</title>
        <authorList>
            <consortium name="DOE Joint Genome Institute"/>
            <consortium name="Mycorrhizal Genomics Consortium"/>
            <person name="Kohler A."/>
            <person name="Kuo A."/>
            <person name="Nagy L.G."/>
            <person name="Floudas D."/>
            <person name="Copeland A."/>
            <person name="Barry K.W."/>
            <person name="Cichocki N."/>
            <person name="Veneault-Fourrey C."/>
            <person name="LaButti K."/>
            <person name="Lindquist E.A."/>
            <person name="Lipzen A."/>
            <person name="Lundell T."/>
            <person name="Morin E."/>
            <person name="Murat C."/>
            <person name="Riley R."/>
            <person name="Ohm R."/>
            <person name="Sun H."/>
            <person name="Tunlid A."/>
            <person name="Henrissat B."/>
            <person name="Grigoriev I.V."/>
            <person name="Hibbett D.S."/>
            <person name="Martin F."/>
        </authorList>
    </citation>
    <scope>NUCLEOTIDE SEQUENCE [LARGE SCALE GENOMIC DNA]</scope>
    <source>
        <strain evidence="2 3">FD-317 M1</strain>
    </source>
</reference>
<gene>
    <name evidence="2" type="ORF">GYMLUDRAFT_251425</name>
</gene>
<keyword evidence="3" id="KW-1185">Reference proteome</keyword>
<evidence type="ECO:0000313" key="2">
    <source>
        <dbReference type="EMBL" id="KIK52173.1"/>
    </source>
</evidence>
<dbReference type="Proteomes" id="UP000053593">
    <property type="component" value="Unassembled WGS sequence"/>
</dbReference>
<sequence length="552" mass="61780">MSAPTTMPAHNECNAPKWDSRHEDRLPTFFKDFEIAAEAAQIDKDHSKMKTEALHYIDMEARRFWKTLPSFQNTTKTWEDFKKEVISNYPDAKEEPNYNLEDLKKVVTSYSKSSISSLKEMANFHRKFNTVVYRLLDENIIAEVQADELYISVFTEKFREQLNVQLRLDHGKKARGKQYTQTQIKETVDEMLSDSPQGISVDKSPSSMSSITAVKQEPDMNDILSKMSAMLNKVLQVQSSSPSSSPSGSDCPDLKSWINDGKVEFSPSSYIVLKGGKKLPDEPRFSKGQIKKRFEHYFNENPSENALLYELTSAYPSLGPELIGIKYSTHSLSSLRGEPTPTSTVKTLALIRDDVNKSDPVFALANELALKVETRKSAQGKTIGKKVETTSPDPAPSVPISNAPQLPSKPTKPVIGKLPPNYVPPSERTLGAPSRDDVKNYHFWALIETENSDAASIVAKDDLDSVIPIRKWHLLALALEYRKLIKESVTGKRVGADGNLLKEVEPTFLSDSTRPTPVPPSPEPDPLSIYLQDFSNAKEGDPFYVAKESFSI</sequence>
<name>A0A0D0CBD2_9AGAR</name>
<proteinExistence type="predicted"/>
<protein>
    <recommendedName>
        <fullName evidence="4">Retrotransposon gag domain-containing protein</fullName>
    </recommendedName>
</protein>
<evidence type="ECO:0008006" key="4">
    <source>
        <dbReference type="Google" id="ProtNLM"/>
    </source>
</evidence>
<feature type="region of interest" description="Disordered" evidence="1">
    <location>
        <begin position="381"/>
        <end position="434"/>
    </location>
</feature>
<dbReference type="EMBL" id="KN834847">
    <property type="protein sequence ID" value="KIK52173.1"/>
    <property type="molecule type" value="Genomic_DNA"/>
</dbReference>
<organism evidence="2 3">
    <name type="scientific">Collybiopsis luxurians FD-317 M1</name>
    <dbReference type="NCBI Taxonomy" id="944289"/>
    <lineage>
        <taxon>Eukaryota</taxon>
        <taxon>Fungi</taxon>
        <taxon>Dikarya</taxon>
        <taxon>Basidiomycota</taxon>
        <taxon>Agaricomycotina</taxon>
        <taxon>Agaricomycetes</taxon>
        <taxon>Agaricomycetidae</taxon>
        <taxon>Agaricales</taxon>
        <taxon>Marasmiineae</taxon>
        <taxon>Omphalotaceae</taxon>
        <taxon>Collybiopsis</taxon>
        <taxon>Collybiopsis luxurians</taxon>
    </lineage>
</organism>
<dbReference type="OrthoDB" id="3260546at2759"/>
<dbReference type="AlphaFoldDB" id="A0A0D0CBD2"/>
<evidence type="ECO:0000313" key="3">
    <source>
        <dbReference type="Proteomes" id="UP000053593"/>
    </source>
</evidence>
<feature type="compositionally biased region" description="Pro residues" evidence="1">
    <location>
        <begin position="516"/>
        <end position="525"/>
    </location>
</feature>
<evidence type="ECO:0000256" key="1">
    <source>
        <dbReference type="SAM" id="MobiDB-lite"/>
    </source>
</evidence>
<accession>A0A0D0CBD2</accession>
<dbReference type="HOGENOM" id="CLU_036415_0_0_1"/>